<dbReference type="Gene3D" id="3.40.50.150">
    <property type="entry name" value="Vaccinia Virus protein VP39"/>
    <property type="match status" value="1"/>
</dbReference>
<evidence type="ECO:0000256" key="3">
    <source>
        <dbReference type="ARBA" id="ARBA00022691"/>
    </source>
</evidence>
<evidence type="ECO:0000256" key="2">
    <source>
        <dbReference type="ARBA" id="ARBA00022679"/>
    </source>
</evidence>
<name>A0A0R3P9H7_ANGCS</name>
<evidence type="ECO:0000313" key="7">
    <source>
        <dbReference type="WBParaSite" id="ACOC_0000006201-mRNA-1"/>
    </source>
</evidence>
<gene>
    <name evidence="5" type="ORF">ACOC_LOCUS63</name>
</gene>
<dbReference type="Proteomes" id="UP000267027">
    <property type="component" value="Unassembled WGS sequence"/>
</dbReference>
<dbReference type="SUPFAM" id="SSF53335">
    <property type="entry name" value="S-adenosyl-L-methionine-dependent methyltransferases"/>
    <property type="match status" value="1"/>
</dbReference>
<dbReference type="PANTHER" id="PTHR10509:SF93">
    <property type="entry name" value="CATECHOL O-METHYLTRANSFERASE DOMAIN-CONTAINING PROTEIN 1"/>
    <property type="match status" value="1"/>
</dbReference>
<organism evidence="7">
    <name type="scientific">Angiostrongylus costaricensis</name>
    <name type="common">Nematode worm</name>
    <dbReference type="NCBI Taxonomy" id="334426"/>
    <lineage>
        <taxon>Eukaryota</taxon>
        <taxon>Metazoa</taxon>
        <taxon>Ecdysozoa</taxon>
        <taxon>Nematoda</taxon>
        <taxon>Chromadorea</taxon>
        <taxon>Rhabditida</taxon>
        <taxon>Rhabditina</taxon>
        <taxon>Rhabditomorpha</taxon>
        <taxon>Strongyloidea</taxon>
        <taxon>Metastrongylidae</taxon>
        <taxon>Angiostrongylus</taxon>
    </lineage>
</organism>
<dbReference type="AlphaFoldDB" id="A0A0R3P9H7"/>
<dbReference type="WBParaSite" id="ACOC_0000006201-mRNA-1">
    <property type="protein sequence ID" value="ACOC_0000006201-mRNA-1"/>
    <property type="gene ID" value="ACOC_0000006201"/>
</dbReference>
<dbReference type="PROSITE" id="PS51682">
    <property type="entry name" value="SAM_OMT_I"/>
    <property type="match status" value="1"/>
</dbReference>
<keyword evidence="2" id="KW-0808">Transferase</keyword>
<dbReference type="CDD" id="cd02440">
    <property type="entry name" value="AdoMet_MTases"/>
    <property type="match status" value="1"/>
</dbReference>
<keyword evidence="1" id="KW-0489">Methyltransferase</keyword>
<evidence type="ECO:0000313" key="6">
    <source>
        <dbReference type="Proteomes" id="UP000267027"/>
    </source>
</evidence>
<dbReference type="STRING" id="334426.A0A0R3P9H7"/>
<dbReference type="InterPro" id="IPR029063">
    <property type="entry name" value="SAM-dependent_MTases_sf"/>
</dbReference>
<dbReference type="PANTHER" id="PTHR10509">
    <property type="entry name" value="O-METHYLTRANSFERASE-RELATED"/>
    <property type="match status" value="1"/>
</dbReference>
<reference evidence="7" key="1">
    <citation type="submission" date="2017-02" db="UniProtKB">
        <authorList>
            <consortium name="WormBaseParasite"/>
        </authorList>
    </citation>
    <scope>IDENTIFICATION</scope>
</reference>
<evidence type="ECO:0000313" key="5">
    <source>
        <dbReference type="EMBL" id="VDM51648.1"/>
    </source>
</evidence>
<dbReference type="EMBL" id="UYYA01000004">
    <property type="protein sequence ID" value="VDM51648.1"/>
    <property type="molecule type" value="Genomic_DNA"/>
</dbReference>
<dbReference type="GO" id="GO:0032259">
    <property type="term" value="P:methylation"/>
    <property type="evidence" value="ECO:0007669"/>
    <property type="project" value="UniProtKB-KW"/>
</dbReference>
<dbReference type="InterPro" id="IPR002935">
    <property type="entry name" value="SAM_O-MeTrfase"/>
</dbReference>
<accession>A0A0R3P9H7</accession>
<dbReference type="OrthoDB" id="10251242at2759"/>
<protein>
    <submittedName>
        <fullName evidence="7">O-methyltransferase</fullName>
    </submittedName>
</protein>
<keyword evidence="6" id="KW-1185">Reference proteome</keyword>
<proteinExistence type="inferred from homology"/>
<dbReference type="InterPro" id="IPR050362">
    <property type="entry name" value="Cation-dep_OMT"/>
</dbReference>
<dbReference type="GO" id="GO:0008757">
    <property type="term" value="F:S-adenosylmethionine-dependent methyltransferase activity"/>
    <property type="evidence" value="ECO:0007669"/>
    <property type="project" value="TreeGrafter"/>
</dbReference>
<dbReference type="GO" id="GO:0008171">
    <property type="term" value="F:O-methyltransferase activity"/>
    <property type="evidence" value="ECO:0007669"/>
    <property type="project" value="InterPro"/>
</dbReference>
<keyword evidence="3" id="KW-0949">S-adenosyl-L-methionine</keyword>
<dbReference type="OMA" id="PYDMIFI"/>
<evidence type="ECO:0000256" key="4">
    <source>
        <dbReference type="ARBA" id="ARBA00023453"/>
    </source>
</evidence>
<sequence>MPTISKSYQNEKIDPVVDYCSRLTVQQYPLQKELQDSTLKNAPSPSMLGAPEVLTVGSNFIHLIGGKKVLDIGTFTGASALAWALAVGKEGKVYTLDISHKNFAEYGVPIISKDEEVFKRIIPMEGSALEILDKMVANGETGTFDFAFIDADKQNYPIYYELVVTLLRKGGVVMVDNALWDGQVTQHPSTFNEATRKIDETNKKIFQDDRTYSALLNCGDGIHIAFKK</sequence>
<dbReference type="Pfam" id="PF01596">
    <property type="entry name" value="Methyltransf_3"/>
    <property type="match status" value="1"/>
</dbReference>
<reference evidence="5 6" key="2">
    <citation type="submission" date="2018-11" db="EMBL/GenBank/DDBJ databases">
        <authorList>
            <consortium name="Pathogen Informatics"/>
        </authorList>
    </citation>
    <scope>NUCLEOTIDE SEQUENCE [LARGE SCALE GENOMIC DNA]</scope>
    <source>
        <strain evidence="5 6">Costa Rica</strain>
    </source>
</reference>
<comment type="similarity">
    <text evidence="4">Belongs to the class I-like SAM-binding methyltransferase superfamily. Cation-dependent O-methyltransferase family.</text>
</comment>
<evidence type="ECO:0000256" key="1">
    <source>
        <dbReference type="ARBA" id="ARBA00022603"/>
    </source>
</evidence>